<keyword evidence="4" id="KW-0636">Prenylation</keyword>
<dbReference type="PANTHER" id="PTHR47981:SF20">
    <property type="entry name" value="RAS-RELATED PROTEIN RAB-7A"/>
    <property type="match status" value="1"/>
</dbReference>
<evidence type="ECO:0000256" key="5">
    <source>
        <dbReference type="SAM" id="MobiDB-lite"/>
    </source>
</evidence>
<dbReference type="InterPro" id="IPR001806">
    <property type="entry name" value="Small_GTPase"/>
</dbReference>
<keyword evidence="3" id="KW-0342">GTP-binding</keyword>
<organism evidence="6 7">
    <name type="scientific">Dentipellis fragilis</name>
    <dbReference type="NCBI Taxonomy" id="205917"/>
    <lineage>
        <taxon>Eukaryota</taxon>
        <taxon>Fungi</taxon>
        <taxon>Dikarya</taxon>
        <taxon>Basidiomycota</taxon>
        <taxon>Agaricomycotina</taxon>
        <taxon>Agaricomycetes</taxon>
        <taxon>Russulales</taxon>
        <taxon>Hericiaceae</taxon>
        <taxon>Dentipellis</taxon>
    </lineage>
</organism>
<dbReference type="GO" id="GO:0003924">
    <property type="term" value="F:GTPase activity"/>
    <property type="evidence" value="ECO:0007669"/>
    <property type="project" value="InterPro"/>
</dbReference>
<dbReference type="GO" id="GO:0005525">
    <property type="term" value="F:GTP binding"/>
    <property type="evidence" value="ECO:0007669"/>
    <property type="project" value="UniProtKB-KW"/>
</dbReference>
<dbReference type="SUPFAM" id="SSF52540">
    <property type="entry name" value="P-loop containing nucleoside triphosphate hydrolases"/>
    <property type="match status" value="1"/>
</dbReference>
<dbReference type="PANTHER" id="PTHR47981">
    <property type="entry name" value="RAB FAMILY"/>
    <property type="match status" value="1"/>
</dbReference>
<evidence type="ECO:0000313" key="7">
    <source>
        <dbReference type="Proteomes" id="UP000298327"/>
    </source>
</evidence>
<sequence length="384" mass="42468">MKPRLSRRNDDGPGRDVIQRNEHCLSLSCQYTLEQSGKLLMSYISGRFSTGYRATIGADFITKTLPHYSNPDESVTLQIWDTAGQERFSSLSAAFFRGADAAVLMFDVNQPESLRALDRWWAEFCERAPLPDEEMEDYCCVVVGNKMDLADPVAGPAVKEEDALDFIDVLVPPSSRPESPDLPYACPESLIIPPTPVEESSDSSSRPNFRETIPVGLAPPPTTSIDIDSRHHRRFSKSRSRSSHFRFIHGNGTMTTTHTTMTSYHTPSSSYFDVFESARSSPVPRSASPSRSRSRSTSPADSSGRTPRRMISTSTISTSSAPTITPSLFTRNPAAPQTPPTPPQEPFISALPPTPERRPKLFYTSAKDGRGASQMYFNMSRAES</sequence>
<dbReference type="OrthoDB" id="9989112at2759"/>
<accession>A0A4Y9ZD21</accession>
<dbReference type="STRING" id="205917.A0A4Y9ZD21"/>
<evidence type="ECO:0000313" key="6">
    <source>
        <dbReference type="EMBL" id="TFY71658.1"/>
    </source>
</evidence>
<keyword evidence="4" id="KW-0449">Lipoprotein</keyword>
<feature type="compositionally biased region" description="Low complexity" evidence="5">
    <location>
        <begin position="280"/>
        <end position="327"/>
    </location>
</feature>
<evidence type="ECO:0000256" key="1">
    <source>
        <dbReference type="ARBA" id="ARBA00006270"/>
    </source>
</evidence>
<comment type="caution">
    <text evidence="6">The sequence shown here is derived from an EMBL/GenBank/DDBJ whole genome shotgun (WGS) entry which is preliminary data.</text>
</comment>
<feature type="region of interest" description="Disordered" evidence="5">
    <location>
        <begin position="280"/>
        <end position="358"/>
    </location>
</feature>
<dbReference type="Gene3D" id="3.40.50.300">
    <property type="entry name" value="P-loop containing nucleotide triphosphate hydrolases"/>
    <property type="match status" value="1"/>
</dbReference>
<dbReference type="EMBL" id="SEOQ01000042">
    <property type="protein sequence ID" value="TFY71658.1"/>
    <property type="molecule type" value="Genomic_DNA"/>
</dbReference>
<dbReference type="SMART" id="SM00175">
    <property type="entry name" value="RAB"/>
    <property type="match status" value="1"/>
</dbReference>
<dbReference type="AlphaFoldDB" id="A0A4Y9ZD21"/>
<evidence type="ECO:0008006" key="8">
    <source>
        <dbReference type="Google" id="ProtNLM"/>
    </source>
</evidence>
<feature type="compositionally biased region" description="Basic residues" evidence="5">
    <location>
        <begin position="230"/>
        <end position="247"/>
    </location>
</feature>
<dbReference type="InterPro" id="IPR027417">
    <property type="entry name" value="P-loop_NTPase"/>
</dbReference>
<dbReference type="Proteomes" id="UP000298327">
    <property type="component" value="Unassembled WGS sequence"/>
</dbReference>
<gene>
    <name evidence="6" type="ORF">EVG20_g1348</name>
</gene>
<comment type="similarity">
    <text evidence="1">Belongs to the small GTPase superfamily. Rab family.</text>
</comment>
<dbReference type="SMART" id="SM00174">
    <property type="entry name" value="RHO"/>
    <property type="match status" value="1"/>
</dbReference>
<keyword evidence="7" id="KW-1185">Reference proteome</keyword>
<feature type="compositionally biased region" description="Low complexity" evidence="5">
    <location>
        <begin position="253"/>
        <end position="262"/>
    </location>
</feature>
<name>A0A4Y9ZD21_9AGAM</name>
<evidence type="ECO:0000256" key="2">
    <source>
        <dbReference type="ARBA" id="ARBA00022741"/>
    </source>
</evidence>
<dbReference type="GO" id="GO:0005770">
    <property type="term" value="C:late endosome"/>
    <property type="evidence" value="ECO:0007669"/>
    <property type="project" value="TreeGrafter"/>
</dbReference>
<keyword evidence="2" id="KW-0547">Nucleotide-binding</keyword>
<reference evidence="6 7" key="1">
    <citation type="submission" date="2019-02" db="EMBL/GenBank/DDBJ databases">
        <title>Genome sequencing of the rare red list fungi Dentipellis fragilis.</title>
        <authorList>
            <person name="Buettner E."/>
            <person name="Kellner H."/>
        </authorList>
    </citation>
    <scope>NUCLEOTIDE SEQUENCE [LARGE SCALE GENOMIC DNA]</scope>
    <source>
        <strain evidence="6 7">DSM 105465</strain>
    </source>
</reference>
<dbReference type="SMART" id="SM00173">
    <property type="entry name" value="RAS"/>
    <property type="match status" value="1"/>
</dbReference>
<feature type="compositionally biased region" description="Pro residues" evidence="5">
    <location>
        <begin position="336"/>
        <end position="345"/>
    </location>
</feature>
<feature type="region of interest" description="Disordered" evidence="5">
    <location>
        <begin position="190"/>
        <end position="262"/>
    </location>
</feature>
<dbReference type="PRINTS" id="PR00449">
    <property type="entry name" value="RASTRNSFRMNG"/>
</dbReference>
<dbReference type="PROSITE" id="PS51419">
    <property type="entry name" value="RAB"/>
    <property type="match status" value="1"/>
</dbReference>
<dbReference type="Pfam" id="PF00071">
    <property type="entry name" value="Ras"/>
    <property type="match status" value="1"/>
</dbReference>
<proteinExistence type="inferred from homology"/>
<evidence type="ECO:0000256" key="4">
    <source>
        <dbReference type="ARBA" id="ARBA00023289"/>
    </source>
</evidence>
<evidence type="ECO:0000256" key="3">
    <source>
        <dbReference type="ARBA" id="ARBA00023134"/>
    </source>
</evidence>
<protein>
    <recommendedName>
        <fullName evidence="8">Ras-domain-containing protein</fullName>
    </recommendedName>
</protein>